<dbReference type="Gene3D" id="6.10.140.1990">
    <property type="match status" value="1"/>
</dbReference>
<dbReference type="STRING" id="349521.HCH_00237"/>
<dbReference type="Gene3D" id="2.40.30.170">
    <property type="match status" value="1"/>
</dbReference>
<dbReference type="PANTHER" id="PTHR32347">
    <property type="entry name" value="EFFLUX SYSTEM COMPONENT YKNX-RELATED"/>
    <property type="match status" value="1"/>
</dbReference>
<dbReference type="eggNOG" id="COG1566">
    <property type="taxonomic scope" value="Bacteria"/>
</dbReference>
<proteinExistence type="predicted"/>
<sequence length="322" mass="35173">MDYGNFAALAALLALAGCDSAASEYWQGYIEGDSIFIAAPSAGALTEVAVEEGDQVSAAAHLFSIDDEPQRAAEQQAEAQLLRARAELADMEKGKRPQELAVIEAQYEQAQAAAELSSKQLLRTRDLYTNKLASRSSLDEAETTHTRNLRQIQEIEAQMSSARLAARSDQLEAAKAQVAAAQAALREARWSLQQKQQAAPTQALVRQVLYRPGEFVPAGQPVVELLPPERINVRFFVPETALHAIKTGDQVSVHCDGCGAPFMATVRYISPNAEFTPPYIYSKESRDKFVYLVKAWPNADKSPQLHPGQPVDVTPPGFEAHE</sequence>
<dbReference type="KEGG" id="hch:HCH_00237"/>
<dbReference type="RefSeq" id="WP_011394229.1">
    <property type="nucleotide sequence ID" value="NC_007645.1"/>
</dbReference>
<dbReference type="Gene3D" id="2.40.50.100">
    <property type="match status" value="1"/>
</dbReference>
<dbReference type="GO" id="GO:0030313">
    <property type="term" value="C:cell envelope"/>
    <property type="evidence" value="ECO:0007669"/>
    <property type="project" value="UniProtKB-SubCell"/>
</dbReference>
<comment type="subcellular location">
    <subcellularLocation>
        <location evidence="1">Cell envelope</location>
    </subcellularLocation>
</comment>
<name>Q2SQC2_HAHCH</name>
<dbReference type="GO" id="GO:1990961">
    <property type="term" value="P:xenobiotic detoxification by transmembrane export across the plasma membrane"/>
    <property type="evidence" value="ECO:0007669"/>
    <property type="project" value="InterPro"/>
</dbReference>
<protein>
    <submittedName>
        <fullName evidence="5">Membrane-fusion protein</fullName>
    </submittedName>
</protein>
<accession>Q2SQC2</accession>
<dbReference type="InterPro" id="IPR050465">
    <property type="entry name" value="UPF0194_transport"/>
</dbReference>
<dbReference type="AlphaFoldDB" id="Q2SQC2"/>
<dbReference type="GO" id="GO:1990195">
    <property type="term" value="C:macrolide transmembrane transporter complex"/>
    <property type="evidence" value="ECO:0007669"/>
    <property type="project" value="InterPro"/>
</dbReference>
<dbReference type="Gene3D" id="1.10.287.470">
    <property type="entry name" value="Helix hairpin bin"/>
    <property type="match status" value="1"/>
</dbReference>
<dbReference type="InterPro" id="IPR030190">
    <property type="entry name" value="MacA_alpha-hairpin_sf"/>
</dbReference>
<evidence type="ECO:0000313" key="5">
    <source>
        <dbReference type="EMBL" id="ABC27152.1"/>
    </source>
</evidence>
<dbReference type="HOGENOM" id="CLU_018816_6_5_6"/>
<evidence type="ECO:0000256" key="4">
    <source>
        <dbReference type="SAM" id="MobiDB-lite"/>
    </source>
</evidence>
<evidence type="ECO:0000313" key="6">
    <source>
        <dbReference type="Proteomes" id="UP000000238"/>
    </source>
</evidence>
<evidence type="ECO:0000256" key="3">
    <source>
        <dbReference type="SAM" id="Coils"/>
    </source>
</evidence>
<evidence type="ECO:0000256" key="2">
    <source>
        <dbReference type="ARBA" id="ARBA00023054"/>
    </source>
</evidence>
<feature type="region of interest" description="Disordered" evidence="4">
    <location>
        <begin position="301"/>
        <end position="322"/>
    </location>
</feature>
<reference evidence="5 6" key="1">
    <citation type="journal article" date="2005" name="Nucleic Acids Res.">
        <title>Genomic blueprint of Hahella chejuensis, a marine microbe producing an algicidal agent.</title>
        <authorList>
            <person name="Jeong H."/>
            <person name="Yim J.H."/>
            <person name="Lee C."/>
            <person name="Choi S.-H."/>
            <person name="Park Y.K."/>
            <person name="Yoon S.H."/>
            <person name="Hur C.-G."/>
            <person name="Kang H.-Y."/>
            <person name="Kim D."/>
            <person name="Lee H.H."/>
            <person name="Park K.H."/>
            <person name="Park S.-H."/>
            <person name="Park H.-S."/>
            <person name="Lee H.K."/>
            <person name="Oh T.K."/>
            <person name="Kim J.F."/>
        </authorList>
    </citation>
    <scope>NUCLEOTIDE SEQUENCE [LARGE SCALE GENOMIC DNA]</scope>
    <source>
        <strain evidence="5 6">KCTC 2396</strain>
    </source>
</reference>
<keyword evidence="6" id="KW-1185">Reference proteome</keyword>
<dbReference type="EMBL" id="CP000155">
    <property type="protein sequence ID" value="ABC27152.1"/>
    <property type="molecule type" value="Genomic_DNA"/>
</dbReference>
<keyword evidence="2 3" id="KW-0175">Coiled coil</keyword>
<gene>
    <name evidence="5" type="ordered locus">HCH_00237</name>
</gene>
<dbReference type="PANTHER" id="PTHR32347:SF23">
    <property type="entry name" value="BLL5650 PROTEIN"/>
    <property type="match status" value="1"/>
</dbReference>
<dbReference type="Proteomes" id="UP000000238">
    <property type="component" value="Chromosome"/>
</dbReference>
<evidence type="ECO:0000256" key="1">
    <source>
        <dbReference type="ARBA" id="ARBA00004196"/>
    </source>
</evidence>
<feature type="coiled-coil region" evidence="3">
    <location>
        <begin position="72"/>
        <end position="191"/>
    </location>
</feature>
<dbReference type="SUPFAM" id="SSF111369">
    <property type="entry name" value="HlyD-like secretion proteins"/>
    <property type="match status" value="2"/>
</dbReference>
<dbReference type="GO" id="GO:0019898">
    <property type="term" value="C:extrinsic component of membrane"/>
    <property type="evidence" value="ECO:0007669"/>
    <property type="project" value="InterPro"/>
</dbReference>
<dbReference type="OrthoDB" id="8558741at2"/>
<organism evidence="5 6">
    <name type="scientific">Hahella chejuensis (strain KCTC 2396)</name>
    <dbReference type="NCBI Taxonomy" id="349521"/>
    <lineage>
        <taxon>Bacteria</taxon>
        <taxon>Pseudomonadati</taxon>
        <taxon>Pseudomonadota</taxon>
        <taxon>Gammaproteobacteria</taxon>
        <taxon>Oceanospirillales</taxon>
        <taxon>Hahellaceae</taxon>
        <taxon>Hahella</taxon>
    </lineage>
</organism>